<dbReference type="CDD" id="cd16400">
    <property type="entry name" value="ParB_Srx_like_nuclease"/>
    <property type="match status" value="1"/>
</dbReference>
<dbReference type="AlphaFoldDB" id="A0A8T1XB31"/>
<feature type="region of interest" description="Disordered" evidence="1">
    <location>
        <begin position="57"/>
        <end position="86"/>
    </location>
</feature>
<name>A0A8T1XB31_9STRA</name>
<evidence type="ECO:0000313" key="2">
    <source>
        <dbReference type="EMBL" id="KAG7401518.1"/>
    </source>
</evidence>
<dbReference type="Proteomes" id="UP000693981">
    <property type="component" value="Unassembled WGS sequence"/>
</dbReference>
<proteinExistence type="predicted"/>
<organism evidence="2 3">
    <name type="scientific">Phytophthora boehmeriae</name>
    <dbReference type="NCBI Taxonomy" id="109152"/>
    <lineage>
        <taxon>Eukaryota</taxon>
        <taxon>Sar</taxon>
        <taxon>Stramenopiles</taxon>
        <taxon>Oomycota</taxon>
        <taxon>Peronosporomycetes</taxon>
        <taxon>Peronosporales</taxon>
        <taxon>Peronosporaceae</taxon>
        <taxon>Phytophthora</taxon>
    </lineage>
</organism>
<dbReference type="FunFam" id="3.90.1530.10:FF:000008">
    <property type="entry name" value="12-oxophytodienoate reductase 3"/>
    <property type="match status" value="2"/>
</dbReference>
<accession>A0A8T1XB31</accession>
<dbReference type="OrthoDB" id="58047at2759"/>
<sequence>MAPHFGQEETAAVMKHVAEKSEEPEAAAADTISLSVATKSAPLLRVDTAESDAIRSADSCAVDESNKAETEPQHASVTPSSTRRRKRDVLRQVSMRLYLKGKHVADDVLRNVAPLRLADAEEVCSDTHSSLEHEIRNSSKTRKHLWLPKTQDDSVLLTGSSSPKTTRSKDQSAVQEFFVSRVTDPTSYFYRFHYDDHHHLAPQKAEVQLVDVQWLKPHEQIVSWERVHGLRKATLSWDAYTEPLLVDIKTGAILDGHHRYNVALMLRLKQVPAVLVDYLGDDTIQVDVWPGCGRSQLTKEEVIAMSLSPDVFPPKTSRHRFTESLPPISIPLSVLRQPPIPIEEITKQATALPTDNQQLQVETTRTLQRQPSLQQVSIRLICGAQNLATSVTKSLFRGRLRSIDRNRDTTQLDLIRRPSFETSDFFNAIRENDPTSSFCRQKSATLEDLLSNDAARRQKFFLTRIADPTSYFYKYHFDARPQRQPKKLEVHLASLEWLKAHEHVVSWDRVDGLRRATVQWDAYLEPLLVDRITGAILDGHHRYNVGLQLKLQCVPVVLVDYLEDETITVDVWPKCGRDSLTKQEVIEMSLSDELFPPKTSRHSFSDDLPPISVPLERLRRSVDGNYSPL</sequence>
<reference evidence="2" key="1">
    <citation type="submission" date="2021-02" db="EMBL/GenBank/DDBJ databases">
        <authorList>
            <person name="Palmer J.M."/>
        </authorList>
    </citation>
    <scope>NUCLEOTIDE SEQUENCE</scope>
    <source>
        <strain evidence="2">SCRP23</strain>
    </source>
</reference>
<evidence type="ECO:0008006" key="4">
    <source>
        <dbReference type="Google" id="ProtNLM"/>
    </source>
</evidence>
<comment type="caution">
    <text evidence="2">The sequence shown here is derived from an EMBL/GenBank/DDBJ whole genome shotgun (WGS) entry which is preliminary data.</text>
</comment>
<protein>
    <recommendedName>
        <fullName evidence="4">ParB/Sulfiredoxin domain-containing protein</fullName>
    </recommendedName>
</protein>
<gene>
    <name evidence="2" type="ORF">PHYBOEH_000576</name>
</gene>
<evidence type="ECO:0000313" key="3">
    <source>
        <dbReference type="Proteomes" id="UP000693981"/>
    </source>
</evidence>
<dbReference type="EMBL" id="JAGDFL010000011">
    <property type="protein sequence ID" value="KAG7401518.1"/>
    <property type="molecule type" value="Genomic_DNA"/>
</dbReference>
<evidence type="ECO:0000256" key="1">
    <source>
        <dbReference type="SAM" id="MobiDB-lite"/>
    </source>
</evidence>
<keyword evidence="3" id="KW-1185">Reference proteome</keyword>